<feature type="domain" description="Response regulatory" evidence="10">
    <location>
        <begin position="3"/>
        <end position="120"/>
    </location>
</feature>
<evidence type="ECO:0000259" key="9">
    <source>
        <dbReference type="PROSITE" id="PS01124"/>
    </source>
</evidence>
<dbReference type="InterPro" id="IPR018062">
    <property type="entry name" value="HTH_AraC-typ_CS"/>
</dbReference>
<keyword evidence="2" id="KW-0963">Cytoplasm</keyword>
<dbReference type="Pfam" id="PF12833">
    <property type="entry name" value="HTH_18"/>
    <property type="match status" value="1"/>
</dbReference>
<sequence>MYKAVVVDDERFDLEGLRQLIPWEKLNIEVVCWENRPLVALQYIEEHSIDILITDIKMPVLSGLELAKRAQDLNPQLKKCFISGYQDFQFAKQALDLKADGYVLKPVDDNELIAVIENIVNQLTEERNQQEIMAETLVWRRQDSVSQLLQGQTSRLWTESLAKQLGYHYRCNGMAVVIIEIDRGIISIGESERSLKLLTEQCMIFLEQLFHQNNYTLWCKLSSHRLGLIIPYSNDLVIELTKIVELTAAMQKVTITAGFGDQVSDEFTVKQAFEQAQECIHYKMFLGKNRVIAPSMLLPRDDQQTKDIQPILDRMFQATIKYQLVNIYDCIDELFTVVQYADHPQKVYYFATHIALKLQNDLAQMNESFQSLLGWESNNLERIAQFETIYDIQKWLRSTLFEISETLYMRKQKRNYKLFEEIIVYIEERLSGEITLREVANYFAYSPNHLGHLFKETMGSTFNEYVLMRRMEVAKELLRNHKLKVYEVADQIGYKSLTHFSRTFREAIGMTPGEFRKKSG</sequence>
<dbReference type="SUPFAM" id="SSF52172">
    <property type="entry name" value="CheY-like"/>
    <property type="match status" value="1"/>
</dbReference>
<dbReference type="PROSITE" id="PS50110">
    <property type="entry name" value="RESPONSE_REGULATORY"/>
    <property type="match status" value="1"/>
</dbReference>
<dbReference type="InterPro" id="IPR018060">
    <property type="entry name" value="HTH_AraC"/>
</dbReference>
<evidence type="ECO:0000256" key="2">
    <source>
        <dbReference type="ARBA" id="ARBA00022490"/>
    </source>
</evidence>
<evidence type="ECO:0000313" key="11">
    <source>
        <dbReference type="EMBL" id="URN96236.1"/>
    </source>
</evidence>
<evidence type="ECO:0000256" key="1">
    <source>
        <dbReference type="ARBA" id="ARBA00004496"/>
    </source>
</evidence>
<dbReference type="GO" id="GO:0005737">
    <property type="term" value="C:cytoplasm"/>
    <property type="evidence" value="ECO:0007669"/>
    <property type="project" value="UniProtKB-SubCell"/>
</dbReference>
<dbReference type="InterPro" id="IPR051552">
    <property type="entry name" value="HptR"/>
</dbReference>
<dbReference type="EMBL" id="CP097899">
    <property type="protein sequence ID" value="URN96236.1"/>
    <property type="molecule type" value="Genomic_DNA"/>
</dbReference>
<organism evidence="11 12">
    <name type="scientific">Candidatus Pristimantibacillus lignocellulolyticus</name>
    <dbReference type="NCBI Taxonomy" id="2994561"/>
    <lineage>
        <taxon>Bacteria</taxon>
        <taxon>Bacillati</taxon>
        <taxon>Bacillota</taxon>
        <taxon>Bacilli</taxon>
        <taxon>Bacillales</taxon>
        <taxon>Paenibacillaceae</taxon>
        <taxon>Candidatus Pristimantibacillus</taxon>
    </lineage>
</organism>
<feature type="modified residue" description="4-aspartylphosphate" evidence="8">
    <location>
        <position position="55"/>
    </location>
</feature>
<dbReference type="PRINTS" id="PR00032">
    <property type="entry name" value="HTHARAC"/>
</dbReference>
<dbReference type="Pfam" id="PF00072">
    <property type="entry name" value="Response_reg"/>
    <property type="match status" value="1"/>
</dbReference>
<dbReference type="SMART" id="SM00342">
    <property type="entry name" value="HTH_ARAC"/>
    <property type="match status" value="1"/>
</dbReference>
<dbReference type="Gene3D" id="1.10.10.60">
    <property type="entry name" value="Homeodomain-like"/>
    <property type="match status" value="2"/>
</dbReference>
<dbReference type="GO" id="GO:0003700">
    <property type="term" value="F:DNA-binding transcription factor activity"/>
    <property type="evidence" value="ECO:0007669"/>
    <property type="project" value="InterPro"/>
</dbReference>
<dbReference type="AlphaFoldDB" id="A0A9J6ZJK9"/>
<dbReference type="PANTHER" id="PTHR42713:SF3">
    <property type="entry name" value="TRANSCRIPTIONAL REGULATORY PROTEIN HPTR"/>
    <property type="match status" value="1"/>
</dbReference>
<evidence type="ECO:0000256" key="6">
    <source>
        <dbReference type="ARBA" id="ARBA00023125"/>
    </source>
</evidence>
<evidence type="ECO:0000313" key="12">
    <source>
        <dbReference type="Proteomes" id="UP001056756"/>
    </source>
</evidence>
<dbReference type="InterPro" id="IPR011006">
    <property type="entry name" value="CheY-like_superfamily"/>
</dbReference>
<evidence type="ECO:0000256" key="7">
    <source>
        <dbReference type="ARBA" id="ARBA00023163"/>
    </source>
</evidence>
<dbReference type="InterPro" id="IPR020449">
    <property type="entry name" value="Tscrpt_reg_AraC-type_HTH"/>
</dbReference>
<keyword evidence="7" id="KW-0804">Transcription</keyword>
<proteinExistence type="predicted"/>
<dbReference type="Gene3D" id="3.40.50.2300">
    <property type="match status" value="1"/>
</dbReference>
<comment type="subcellular location">
    <subcellularLocation>
        <location evidence="1">Cytoplasm</location>
    </subcellularLocation>
</comment>
<evidence type="ECO:0000256" key="4">
    <source>
        <dbReference type="ARBA" id="ARBA00023012"/>
    </source>
</evidence>
<dbReference type="InterPro" id="IPR001789">
    <property type="entry name" value="Sig_transdc_resp-reg_receiver"/>
</dbReference>
<dbReference type="SMART" id="SM00448">
    <property type="entry name" value="REC"/>
    <property type="match status" value="1"/>
</dbReference>
<gene>
    <name evidence="11" type="ORF">NAG76_08480</name>
</gene>
<keyword evidence="4" id="KW-0902">Two-component regulatory system</keyword>
<dbReference type="SUPFAM" id="SSF46689">
    <property type="entry name" value="Homeodomain-like"/>
    <property type="match status" value="2"/>
</dbReference>
<dbReference type="PANTHER" id="PTHR42713">
    <property type="entry name" value="HISTIDINE KINASE-RELATED"/>
    <property type="match status" value="1"/>
</dbReference>
<dbReference type="CDD" id="cd17536">
    <property type="entry name" value="REC_YesN-like"/>
    <property type="match status" value="1"/>
</dbReference>
<feature type="domain" description="HTH araC/xylS-type" evidence="9">
    <location>
        <begin position="420"/>
        <end position="518"/>
    </location>
</feature>
<evidence type="ECO:0000256" key="3">
    <source>
        <dbReference type="ARBA" id="ARBA00022553"/>
    </source>
</evidence>
<evidence type="ECO:0000259" key="10">
    <source>
        <dbReference type="PROSITE" id="PS50110"/>
    </source>
</evidence>
<keyword evidence="5" id="KW-0805">Transcription regulation</keyword>
<dbReference type="PROSITE" id="PS01124">
    <property type="entry name" value="HTH_ARAC_FAMILY_2"/>
    <property type="match status" value="1"/>
</dbReference>
<name>A0A9J6ZJK9_9BACL</name>
<dbReference type="GO" id="GO:0000160">
    <property type="term" value="P:phosphorelay signal transduction system"/>
    <property type="evidence" value="ECO:0007669"/>
    <property type="project" value="UniProtKB-KW"/>
</dbReference>
<protein>
    <submittedName>
        <fullName evidence="11">Helix-turn-helix domain-containing protein</fullName>
    </submittedName>
</protein>
<keyword evidence="3 8" id="KW-0597">Phosphoprotein</keyword>
<evidence type="ECO:0000256" key="5">
    <source>
        <dbReference type="ARBA" id="ARBA00023015"/>
    </source>
</evidence>
<dbReference type="Proteomes" id="UP001056756">
    <property type="component" value="Chromosome"/>
</dbReference>
<dbReference type="KEGG" id="plig:NAG76_08480"/>
<keyword evidence="6" id="KW-0238">DNA-binding</keyword>
<dbReference type="GO" id="GO:0043565">
    <property type="term" value="F:sequence-specific DNA binding"/>
    <property type="evidence" value="ECO:0007669"/>
    <property type="project" value="InterPro"/>
</dbReference>
<dbReference type="InterPro" id="IPR009057">
    <property type="entry name" value="Homeodomain-like_sf"/>
</dbReference>
<reference evidence="11" key="1">
    <citation type="submission" date="2022-05" db="EMBL/GenBank/DDBJ databases">
        <title>Novel bacterial taxa in a minimal lignocellulolytic consortium and its capacity to transform plastics disclosed by genome-resolved metagenomics.</title>
        <authorList>
            <person name="Rodriguez C.A.D."/>
            <person name="Diaz-Garcia L."/>
            <person name="Herrera K."/>
            <person name="Tarazona N.A."/>
            <person name="Sproer C."/>
            <person name="Overmann J."/>
            <person name="Jimenez D.J."/>
        </authorList>
    </citation>
    <scope>NUCLEOTIDE SEQUENCE</scope>
    <source>
        <strain evidence="11">MAG5</strain>
    </source>
</reference>
<evidence type="ECO:0000256" key="8">
    <source>
        <dbReference type="PROSITE-ProRule" id="PRU00169"/>
    </source>
</evidence>
<accession>A0A9J6ZJK9</accession>
<dbReference type="PROSITE" id="PS00041">
    <property type="entry name" value="HTH_ARAC_FAMILY_1"/>
    <property type="match status" value="1"/>
</dbReference>